<dbReference type="InterPro" id="IPR008984">
    <property type="entry name" value="SMAD_FHA_dom_sf"/>
</dbReference>
<dbReference type="SUPFAM" id="SSF56112">
    <property type="entry name" value="Protein kinase-like (PK-like)"/>
    <property type="match status" value="1"/>
</dbReference>
<reference evidence="14" key="1">
    <citation type="submission" date="2023-03" db="EMBL/GenBank/DDBJ databases">
        <title>Massive genome expansion in bonnet fungi (Mycena s.s.) driven by repeated elements and novel gene families across ecological guilds.</title>
        <authorList>
            <consortium name="Lawrence Berkeley National Laboratory"/>
            <person name="Harder C.B."/>
            <person name="Miyauchi S."/>
            <person name="Viragh M."/>
            <person name="Kuo A."/>
            <person name="Thoen E."/>
            <person name="Andreopoulos B."/>
            <person name="Lu D."/>
            <person name="Skrede I."/>
            <person name="Drula E."/>
            <person name="Henrissat B."/>
            <person name="Morin E."/>
            <person name="Kohler A."/>
            <person name="Barry K."/>
            <person name="LaButti K."/>
            <person name="Morin E."/>
            <person name="Salamov A."/>
            <person name="Lipzen A."/>
            <person name="Mereny Z."/>
            <person name="Hegedus B."/>
            <person name="Baldrian P."/>
            <person name="Stursova M."/>
            <person name="Weitz H."/>
            <person name="Taylor A."/>
            <person name="Grigoriev I.V."/>
            <person name="Nagy L.G."/>
            <person name="Martin F."/>
            <person name="Kauserud H."/>
        </authorList>
    </citation>
    <scope>NUCLEOTIDE SEQUENCE</scope>
    <source>
        <strain evidence="14">CBHHK173m</strain>
    </source>
</reference>
<dbReference type="PROSITE" id="PS00108">
    <property type="entry name" value="PROTEIN_KINASE_ST"/>
    <property type="match status" value="1"/>
</dbReference>
<dbReference type="InterPro" id="IPR000253">
    <property type="entry name" value="FHA_dom"/>
</dbReference>
<feature type="compositionally biased region" description="Gly residues" evidence="11">
    <location>
        <begin position="597"/>
        <end position="607"/>
    </location>
</feature>
<dbReference type="EMBL" id="JARJCN010000019">
    <property type="protein sequence ID" value="KAJ7092083.1"/>
    <property type="molecule type" value="Genomic_DNA"/>
</dbReference>
<evidence type="ECO:0000256" key="7">
    <source>
        <dbReference type="PIRSR" id="PIRSR630616-1"/>
    </source>
</evidence>
<comment type="similarity">
    <text evidence="1">Belongs to the protein kinase superfamily. CAMK Ser/Thr protein kinase family. CHEK2 subfamily.</text>
</comment>
<evidence type="ECO:0000256" key="3">
    <source>
        <dbReference type="ARBA" id="ARBA00022679"/>
    </source>
</evidence>
<keyword evidence="15" id="KW-1185">Reference proteome</keyword>
<feature type="compositionally biased region" description="Polar residues" evidence="11">
    <location>
        <begin position="468"/>
        <end position="485"/>
    </location>
</feature>
<feature type="compositionally biased region" description="Basic and acidic residues" evidence="11">
    <location>
        <begin position="534"/>
        <end position="547"/>
    </location>
</feature>
<keyword evidence="6 8" id="KW-0067">ATP-binding</keyword>
<organism evidence="14 15">
    <name type="scientific">Mycena belliarum</name>
    <dbReference type="NCBI Taxonomy" id="1033014"/>
    <lineage>
        <taxon>Eukaryota</taxon>
        <taxon>Fungi</taxon>
        <taxon>Dikarya</taxon>
        <taxon>Basidiomycota</taxon>
        <taxon>Agaricomycotina</taxon>
        <taxon>Agaricomycetes</taxon>
        <taxon>Agaricomycetidae</taxon>
        <taxon>Agaricales</taxon>
        <taxon>Marasmiineae</taxon>
        <taxon>Mycenaceae</taxon>
        <taxon>Mycena</taxon>
    </lineage>
</organism>
<dbReference type="SMART" id="SM00220">
    <property type="entry name" value="S_TKc"/>
    <property type="match status" value="1"/>
</dbReference>
<evidence type="ECO:0000256" key="11">
    <source>
        <dbReference type="SAM" id="MobiDB-lite"/>
    </source>
</evidence>
<dbReference type="GO" id="GO:0005524">
    <property type="term" value="F:ATP binding"/>
    <property type="evidence" value="ECO:0007669"/>
    <property type="project" value="UniProtKB-UniRule"/>
</dbReference>
<keyword evidence="5 14" id="KW-0418">Kinase</keyword>
<feature type="cross-link" description="Glycyl lysine isopeptide (Lys-Gly) (interchain with G-Cter in SUMO2)" evidence="9">
    <location>
        <position position="292"/>
    </location>
</feature>
<keyword evidence="4 8" id="KW-0547">Nucleotide-binding</keyword>
<evidence type="ECO:0000256" key="2">
    <source>
        <dbReference type="ARBA" id="ARBA00022527"/>
    </source>
</evidence>
<comment type="caution">
    <text evidence="14">The sequence shown here is derived from an EMBL/GenBank/DDBJ whole genome shotgun (WGS) entry which is preliminary data.</text>
</comment>
<name>A0AAD6XTR6_9AGAR</name>
<feature type="compositionally biased region" description="Polar residues" evidence="11">
    <location>
        <begin position="17"/>
        <end position="32"/>
    </location>
</feature>
<evidence type="ECO:0000256" key="1">
    <source>
        <dbReference type="ARBA" id="ARBA00005575"/>
    </source>
</evidence>
<evidence type="ECO:0000256" key="4">
    <source>
        <dbReference type="ARBA" id="ARBA00022741"/>
    </source>
</evidence>
<dbReference type="AlphaFoldDB" id="A0AAD6XTR6"/>
<accession>A0AAD6XTR6</accession>
<feature type="active site" description="Proton acceptor" evidence="7">
    <location>
        <position position="290"/>
    </location>
</feature>
<dbReference type="FunFam" id="1.10.510.10:FF:000571">
    <property type="entry name" value="Maternal embryonic leucine zipper kinase"/>
    <property type="match status" value="1"/>
</dbReference>
<evidence type="ECO:0000256" key="8">
    <source>
        <dbReference type="PIRSR" id="PIRSR630616-2"/>
    </source>
</evidence>
<dbReference type="Pfam" id="PF00069">
    <property type="entry name" value="Pkinase"/>
    <property type="match status" value="1"/>
</dbReference>
<feature type="binding site" evidence="8">
    <location>
        <position position="310"/>
    </location>
    <ligand>
        <name>ATP</name>
        <dbReference type="ChEBI" id="CHEBI:30616"/>
    </ligand>
</feature>
<evidence type="ECO:0000256" key="6">
    <source>
        <dbReference type="ARBA" id="ARBA00022840"/>
    </source>
</evidence>
<dbReference type="SMART" id="SM00240">
    <property type="entry name" value="FHA"/>
    <property type="match status" value="1"/>
</dbReference>
<dbReference type="Gene3D" id="1.10.510.10">
    <property type="entry name" value="Transferase(Phosphotransferase) domain 1"/>
    <property type="match status" value="1"/>
</dbReference>
<dbReference type="Gene3D" id="2.60.200.20">
    <property type="match status" value="1"/>
</dbReference>
<evidence type="ECO:0000259" key="12">
    <source>
        <dbReference type="PROSITE" id="PS50006"/>
    </source>
</evidence>
<dbReference type="InterPro" id="IPR030616">
    <property type="entry name" value="Aur-like"/>
</dbReference>
<dbReference type="PROSITE" id="PS50011">
    <property type="entry name" value="PROTEIN_KINASE_DOM"/>
    <property type="match status" value="1"/>
</dbReference>
<dbReference type="InterPro" id="IPR011009">
    <property type="entry name" value="Kinase-like_dom_sf"/>
</dbReference>
<dbReference type="Pfam" id="PF00498">
    <property type="entry name" value="FHA"/>
    <property type="match status" value="1"/>
</dbReference>
<feature type="region of interest" description="Disordered" evidence="11">
    <location>
        <begin position="1"/>
        <end position="32"/>
    </location>
</feature>
<dbReference type="Proteomes" id="UP001222325">
    <property type="component" value="Unassembled WGS sequence"/>
</dbReference>
<feature type="domain" description="Protein kinase" evidence="13">
    <location>
        <begin position="164"/>
        <end position="437"/>
    </location>
</feature>
<protein>
    <submittedName>
        <fullName evidence="14">CAMK/RAD53 protein kinase</fullName>
    </submittedName>
</protein>
<evidence type="ECO:0000313" key="14">
    <source>
        <dbReference type="EMBL" id="KAJ7092083.1"/>
    </source>
</evidence>
<dbReference type="PROSITE" id="PS00107">
    <property type="entry name" value="PROTEIN_KINASE_ATP"/>
    <property type="match status" value="1"/>
</dbReference>
<keyword evidence="2" id="KW-0723">Serine/threonine-protein kinase</keyword>
<feature type="compositionally biased region" description="Low complexity" evidence="11">
    <location>
        <begin position="586"/>
        <end position="596"/>
    </location>
</feature>
<proteinExistence type="inferred from homology"/>
<dbReference type="PROSITE" id="PS50006">
    <property type="entry name" value="FHA_DOMAIN"/>
    <property type="match status" value="1"/>
</dbReference>
<feature type="binding site" evidence="8">
    <location>
        <begin position="294"/>
        <end position="295"/>
    </location>
    <ligand>
        <name>ATP</name>
        <dbReference type="ChEBI" id="CHEBI:30616"/>
    </ligand>
</feature>
<evidence type="ECO:0000313" key="15">
    <source>
        <dbReference type="Proteomes" id="UP001222325"/>
    </source>
</evidence>
<dbReference type="InterPro" id="IPR000719">
    <property type="entry name" value="Prot_kinase_dom"/>
</dbReference>
<feature type="compositionally biased region" description="Low complexity" evidence="11">
    <location>
        <begin position="497"/>
        <end position="512"/>
    </location>
</feature>
<evidence type="ECO:0000256" key="9">
    <source>
        <dbReference type="PIRSR" id="PIRSR630616-3"/>
    </source>
</evidence>
<sequence>MYDEPAAAGNQDEEEPVQTQEDSQSTQPTQTNNELVWGYLNPCVSQLLERIYLLRETTEIGVGRNDENHIVLPGYKISNFHAIIRWNGEESNESLITIDDMSSNGTFINGVKIGKGKKRLLKDGDEVAFGVSKVSRDEEGLYDYRYIFRDLVSGVIKRELYNSYDMSVELGKGSFATVYKALHISSGEWVAVKVIHETKRHTGSAVPDNGQSREITIMQTLRHPNICLLREVFWNANGSIDLVLELVEGGDLLDFILKSNGLNEHMSKHITYQLCKALSYIHGKGITHRDLKPENVLLTKDKPPIVKVADFGLAKIVDSMTMLRTMCGTPSYLAPEVVSQQNSSGYDSLVDSWSVGVILFSMLSNTNPFLETSVEDIKTRILERTIDWTQLDMLRYGNPDQGYFALSEEVKDFIRLLLEEDPRQRMTLTAALTHPWLADFTVAYPATADSIFVNGSGSGPSEDVSMRTAGQLSFSQPSESETDAVSQGFEHLKLQASGSSTTVPTTSPDGDSGPAPRPADVDGREATPALTPSQERRKGALQRRSEVLAHAVDTGSRLVEPSWEMVEYAQSQSQDPDRGASGSGSSGSTNGNATSGSGSGNGNGKGKGPNKRVHSELTPLPEEVDGADGAGGSRGSSPLSSVEDSPPVPTRKKGRSTAAVESPSKKRGTAGAGRAPASARKVRAKKSVDTEPTRRSTRARR</sequence>
<dbReference type="GO" id="GO:0004674">
    <property type="term" value="F:protein serine/threonine kinase activity"/>
    <property type="evidence" value="ECO:0007669"/>
    <property type="project" value="UniProtKB-KW"/>
</dbReference>
<dbReference type="CDD" id="cd05117">
    <property type="entry name" value="STKc_CAMK"/>
    <property type="match status" value="1"/>
</dbReference>
<dbReference type="SUPFAM" id="SSF49879">
    <property type="entry name" value="SMAD/FHA domain"/>
    <property type="match status" value="1"/>
</dbReference>
<dbReference type="InterPro" id="IPR017441">
    <property type="entry name" value="Protein_kinase_ATP_BS"/>
</dbReference>
<feature type="domain" description="FHA" evidence="12">
    <location>
        <begin position="60"/>
        <end position="113"/>
    </location>
</feature>
<gene>
    <name evidence="14" type="ORF">B0H15DRAFT_835370</name>
</gene>
<evidence type="ECO:0000256" key="10">
    <source>
        <dbReference type="PROSITE-ProRule" id="PRU10141"/>
    </source>
</evidence>
<keyword evidence="3" id="KW-0808">Transferase</keyword>
<dbReference type="InterPro" id="IPR008271">
    <property type="entry name" value="Ser/Thr_kinase_AS"/>
</dbReference>
<evidence type="ECO:0000256" key="5">
    <source>
        <dbReference type="ARBA" id="ARBA00022777"/>
    </source>
</evidence>
<dbReference type="PANTHER" id="PTHR24350">
    <property type="entry name" value="SERINE/THREONINE-PROTEIN KINASE IAL-RELATED"/>
    <property type="match status" value="1"/>
</dbReference>
<feature type="region of interest" description="Disordered" evidence="11">
    <location>
        <begin position="458"/>
        <end position="701"/>
    </location>
</feature>
<evidence type="ECO:0000259" key="13">
    <source>
        <dbReference type="PROSITE" id="PS50011"/>
    </source>
</evidence>
<feature type="binding site" evidence="8 10">
    <location>
        <position position="193"/>
    </location>
    <ligand>
        <name>ATP</name>
        <dbReference type="ChEBI" id="CHEBI:30616"/>
    </ligand>
</feature>